<dbReference type="RefSeq" id="WP_146838888.1">
    <property type="nucleotide sequence ID" value="NZ_BJVQ01000042.1"/>
</dbReference>
<evidence type="ECO:0000256" key="1">
    <source>
        <dbReference type="ARBA" id="ARBA00023236"/>
    </source>
</evidence>
<protein>
    <submittedName>
        <fullName evidence="4">Energy-coupling factor transporter ATP-binding protein EcfA2</fullName>
    </submittedName>
</protein>
<dbReference type="InterPro" id="IPR026866">
    <property type="entry name" value="CR006_AAA"/>
</dbReference>
<dbReference type="Proteomes" id="UP000321723">
    <property type="component" value="Unassembled WGS sequence"/>
</dbReference>
<proteinExistence type="predicted"/>
<dbReference type="EMBL" id="JACHDN010000001">
    <property type="protein sequence ID" value="MBB5472854.1"/>
    <property type="molecule type" value="Genomic_DNA"/>
</dbReference>
<dbReference type="Proteomes" id="UP000564629">
    <property type="component" value="Unassembled WGS sequence"/>
</dbReference>
<dbReference type="GO" id="GO:0000731">
    <property type="term" value="P:DNA synthesis involved in DNA repair"/>
    <property type="evidence" value="ECO:0007669"/>
    <property type="project" value="TreeGrafter"/>
</dbReference>
<comment type="caution">
    <text evidence="3">The sequence shown here is derived from an EMBL/GenBank/DDBJ whole genome shotgun (WGS) entry which is preliminary data.</text>
</comment>
<dbReference type="GO" id="GO:0006302">
    <property type="term" value="P:double-strand break repair"/>
    <property type="evidence" value="ECO:0007669"/>
    <property type="project" value="TreeGrafter"/>
</dbReference>
<accession>A0A511FH13</accession>
<reference evidence="4 6" key="2">
    <citation type="submission" date="2020-08" db="EMBL/GenBank/DDBJ databases">
        <title>Sequencing the genomes of 1000 actinobacteria strains.</title>
        <authorList>
            <person name="Klenk H.-P."/>
        </authorList>
    </citation>
    <scope>NUCLEOTIDE SEQUENCE [LARGE SCALE GENOMIC DNA]</scope>
    <source>
        <strain evidence="4 6">DSM 9581</strain>
    </source>
</reference>
<organism evidence="3 5">
    <name type="scientific">Cellulomonas hominis</name>
    <dbReference type="NCBI Taxonomy" id="156981"/>
    <lineage>
        <taxon>Bacteria</taxon>
        <taxon>Bacillati</taxon>
        <taxon>Actinomycetota</taxon>
        <taxon>Actinomycetes</taxon>
        <taxon>Micrococcales</taxon>
        <taxon>Cellulomonadaceae</taxon>
        <taxon>Cellulomonas</taxon>
    </lineage>
</organism>
<sequence length="858" mass="92589">MSIEASIVEWALTRPGWQQDVLVAASKGEQLDEQGVVELADTIVAGTAAAPTNEAKAIELRPATPQQVWLSSISETSGVNALVEGQTLDFGMKGLTVVYGDNGSGKSGYARLVKALVSARHRPTILPNVFTPTTTPPSCTLRFNVAGQERAFAFPGDTVPELEKMRFYDEHCGDTYLTRESSVSYRPSALTVIDTLIRVCDQVRAELATRISTTEAAALDLDLAPGTPAATFTGGLRASTSAAEITTATTLPTGHDQRRADAITEEARLRSTDPTKEQERLRDLARHVSRLATDLAALVEVLSVERTLTRVALRDKARTARTTAAVAAGASFDDLPLPGVGSETWRTLWETARSYSTAEVDHEHPFPALEDDSRCVLCQQVLSAEARTRMGRFDAYMTDTTERDAAAAETAAATAVEQLRALAFTTPAQSAALTALAAHDAALSAQAATLIDAMQAHRDAISAHLATTDAAAAPAPPTTGDLPARLSALATQLSEQAESLDPAAFAVALASASRLRHELEAASQLAEAAPRVHAEVARLARLSALTGARSSADTTAISKKAAELAETFAADQVQRQFHAEAVNLRLDRVAWQKVKVTKGQISQKFALQGASAGSTPSAVLSEGEQTALGLAGFFTEAVFDDSRSAIILDDPVTSLDHGRRTKVAERLVEFAKNRQVVVFTHDVAFVTSLSAACAREDVTLTSRAVERRGSDPGVCLTSFPWNAKDFGQRTNLLETRLAAMRKARPDLEQSLWEEQVASWSGFLSETWERCIVTDILNEVFDRGSSEVRVRMFRVLARITAADDVDLQTGYGATSRWGRRHDKAPETQYQAPEPDELEEELVRIRAWRKRVRGYLNATT</sequence>
<dbReference type="OrthoDB" id="4428168at2"/>
<evidence type="ECO:0000313" key="6">
    <source>
        <dbReference type="Proteomes" id="UP000564629"/>
    </source>
</evidence>
<dbReference type="AlphaFoldDB" id="A0A511FH13"/>
<gene>
    <name evidence="3" type="ORF">CHO01_27430</name>
    <name evidence="4" type="ORF">HNR08_001590</name>
</gene>
<dbReference type="Gene3D" id="3.40.50.300">
    <property type="entry name" value="P-loop containing nucleotide triphosphate hydrolases"/>
    <property type="match status" value="1"/>
</dbReference>
<evidence type="ECO:0000259" key="2">
    <source>
        <dbReference type="Pfam" id="PF13166"/>
    </source>
</evidence>
<dbReference type="EMBL" id="BJVQ01000042">
    <property type="protein sequence ID" value="GEL47627.1"/>
    <property type="molecule type" value="Genomic_DNA"/>
</dbReference>
<dbReference type="PANTHER" id="PTHR32182:SF22">
    <property type="entry name" value="ATP-DEPENDENT ENDONUCLEASE, OLD FAMILY-RELATED"/>
    <property type="match status" value="1"/>
</dbReference>
<feature type="domain" description="Protein CR006 P-loop" evidence="2">
    <location>
        <begin position="371"/>
        <end position="695"/>
    </location>
</feature>
<reference evidence="3 5" key="1">
    <citation type="submission" date="2019-07" db="EMBL/GenBank/DDBJ databases">
        <title>Whole genome shotgun sequence of Cellulomonas hominis NBRC 16055.</title>
        <authorList>
            <person name="Hosoyama A."/>
            <person name="Uohara A."/>
            <person name="Ohji S."/>
            <person name="Ichikawa N."/>
        </authorList>
    </citation>
    <scope>NUCLEOTIDE SEQUENCE [LARGE SCALE GENOMIC DNA]</scope>
    <source>
        <strain evidence="3 5">NBRC 16055</strain>
    </source>
</reference>
<keyword evidence="4" id="KW-0067">ATP-binding</keyword>
<evidence type="ECO:0000313" key="5">
    <source>
        <dbReference type="Proteomes" id="UP000321723"/>
    </source>
</evidence>
<name>A0A511FH13_9CELL</name>
<dbReference type="InterPro" id="IPR027417">
    <property type="entry name" value="P-loop_NTPase"/>
</dbReference>
<keyword evidence="5" id="KW-1185">Reference proteome</keyword>
<keyword evidence="1" id="KW-0742">SOS response</keyword>
<evidence type="ECO:0000313" key="3">
    <source>
        <dbReference type="EMBL" id="GEL47627.1"/>
    </source>
</evidence>
<dbReference type="GO" id="GO:0009432">
    <property type="term" value="P:SOS response"/>
    <property type="evidence" value="ECO:0007669"/>
    <property type="project" value="UniProtKB-KW"/>
</dbReference>
<keyword evidence="1" id="KW-0227">DNA damage</keyword>
<dbReference type="GO" id="GO:0005524">
    <property type="term" value="F:ATP binding"/>
    <property type="evidence" value="ECO:0007669"/>
    <property type="project" value="UniProtKB-KW"/>
</dbReference>
<dbReference type="PANTHER" id="PTHR32182">
    <property type="entry name" value="DNA REPLICATION AND REPAIR PROTEIN RECF"/>
    <property type="match status" value="1"/>
</dbReference>
<keyword evidence="4" id="KW-0547">Nucleotide-binding</keyword>
<dbReference type="Pfam" id="PF13166">
    <property type="entry name" value="AAA_13"/>
    <property type="match status" value="1"/>
</dbReference>
<dbReference type="SUPFAM" id="SSF52540">
    <property type="entry name" value="P-loop containing nucleoside triphosphate hydrolases"/>
    <property type="match status" value="1"/>
</dbReference>
<evidence type="ECO:0000313" key="4">
    <source>
        <dbReference type="EMBL" id="MBB5472854.1"/>
    </source>
</evidence>